<keyword evidence="2" id="KW-0732">Signal</keyword>
<reference evidence="4" key="1">
    <citation type="submission" date="2015-09" db="EMBL/GenBank/DDBJ databases">
        <authorList>
            <consortium name="Pathogen Informatics"/>
        </authorList>
    </citation>
    <scope>NUCLEOTIDE SEQUENCE [LARGE SCALE GENOMIC DNA]</scope>
    <source>
        <strain evidence="4">Lake Konstanz</strain>
    </source>
</reference>
<sequence length="229" mass="25244">RSLFLFFYFALVCVAKTMMPSRRSASTDRSKTPGLSEGNGGYRSSSSLSSSSALALQPPPNPYQRILQRLEGEEKKLRKQLASVSMHPNVLIKFCASCIDVSAALLAEVHTSSPHHSHVSSGGGGADSRRNTTLSAYANNALSTAHLIACRVEGLLRHGTHDRRRYNSEDFLNLCRDFVYEAPKEQHALVELSRRKVLSRTFQLIARICAASGHHAEQPTPIMRFPPPT</sequence>
<feature type="chain" id="PRO_5012384717" description="Membrane-associated protein" evidence="2">
    <location>
        <begin position="16"/>
        <end position="229"/>
    </location>
</feature>
<name>A0A0S4JH21_BODSA</name>
<organism evidence="3 4">
    <name type="scientific">Bodo saltans</name>
    <name type="common">Flagellated protozoan</name>
    <dbReference type="NCBI Taxonomy" id="75058"/>
    <lineage>
        <taxon>Eukaryota</taxon>
        <taxon>Discoba</taxon>
        <taxon>Euglenozoa</taxon>
        <taxon>Kinetoplastea</taxon>
        <taxon>Metakinetoplastina</taxon>
        <taxon>Eubodonida</taxon>
        <taxon>Bodonidae</taxon>
        <taxon>Bodo</taxon>
    </lineage>
</organism>
<dbReference type="EMBL" id="CYKH01001867">
    <property type="protein sequence ID" value="CUG90838.1"/>
    <property type="molecule type" value="Genomic_DNA"/>
</dbReference>
<keyword evidence="4" id="KW-1185">Reference proteome</keyword>
<evidence type="ECO:0000313" key="4">
    <source>
        <dbReference type="Proteomes" id="UP000051952"/>
    </source>
</evidence>
<evidence type="ECO:0000256" key="1">
    <source>
        <dbReference type="SAM" id="MobiDB-lite"/>
    </source>
</evidence>
<dbReference type="VEuPathDB" id="TriTrypDB:BSAL_02260"/>
<feature type="signal peptide" evidence="2">
    <location>
        <begin position="1"/>
        <end position="15"/>
    </location>
</feature>
<feature type="non-terminal residue" evidence="3">
    <location>
        <position position="1"/>
    </location>
</feature>
<evidence type="ECO:0008006" key="5">
    <source>
        <dbReference type="Google" id="ProtNLM"/>
    </source>
</evidence>
<protein>
    <recommendedName>
        <fullName evidence="5">Membrane-associated protein</fullName>
    </recommendedName>
</protein>
<feature type="region of interest" description="Disordered" evidence="1">
    <location>
        <begin position="22"/>
        <end position="60"/>
    </location>
</feature>
<evidence type="ECO:0000313" key="3">
    <source>
        <dbReference type="EMBL" id="CUG90838.1"/>
    </source>
</evidence>
<gene>
    <name evidence="3" type="ORF">BSAL_02260</name>
</gene>
<dbReference type="Proteomes" id="UP000051952">
    <property type="component" value="Unassembled WGS sequence"/>
</dbReference>
<proteinExistence type="predicted"/>
<evidence type="ECO:0000256" key="2">
    <source>
        <dbReference type="SAM" id="SignalP"/>
    </source>
</evidence>
<feature type="compositionally biased region" description="Low complexity" evidence="1">
    <location>
        <begin position="44"/>
        <end position="56"/>
    </location>
</feature>
<dbReference type="AlphaFoldDB" id="A0A0S4JH21"/>
<accession>A0A0S4JH21</accession>